<sequence>MAFHLLLLKWHPMVGCDLHLELTFTWPPVPVPFTPHVVGQRLAGFGGADMTSDTVLANNWNIIRRDSDISYGIPHVPIPVFPPCVLALLWTGLSGSKSYFGPSTVHGNGKPIAAALLITQNPQLNCDDPFPLPTGMAFSWSNVVCGLSWGDIIGGLLAMAFDMAVGFVLNKIGGKLGGKVVGKFAPAASKVVVEAINLTVNAVFQQLTGSPIGYSFSVPEKLFSPYANPGNWGKTLGHGLGNLIDGQPFSFGNDLNVDQH</sequence>
<name>A0A0K1EK74_CHOCO</name>
<dbReference type="RefSeq" id="WP_156338887.1">
    <property type="nucleotide sequence ID" value="NZ_CP012159.1"/>
</dbReference>
<dbReference type="Proteomes" id="UP000067626">
    <property type="component" value="Chromosome"/>
</dbReference>
<dbReference type="AlphaFoldDB" id="A0A0K1EK74"/>
<dbReference type="STRING" id="52.CMC5_054330"/>
<keyword evidence="2" id="KW-1185">Reference proteome</keyword>
<dbReference type="OrthoDB" id="5529477at2"/>
<organism evidence="1 2">
    <name type="scientific">Chondromyces crocatus</name>
    <dbReference type="NCBI Taxonomy" id="52"/>
    <lineage>
        <taxon>Bacteria</taxon>
        <taxon>Pseudomonadati</taxon>
        <taxon>Myxococcota</taxon>
        <taxon>Polyangia</taxon>
        <taxon>Polyangiales</taxon>
        <taxon>Polyangiaceae</taxon>
        <taxon>Chondromyces</taxon>
    </lineage>
</organism>
<dbReference type="KEGG" id="ccro:CMC5_054330"/>
<accession>A0A0K1EK74</accession>
<gene>
    <name evidence="1" type="ORF">CMC5_054330</name>
</gene>
<protein>
    <submittedName>
        <fullName evidence="1">Uncharacterized protein</fullName>
    </submittedName>
</protein>
<evidence type="ECO:0000313" key="1">
    <source>
        <dbReference type="EMBL" id="AKT41266.1"/>
    </source>
</evidence>
<evidence type="ECO:0000313" key="2">
    <source>
        <dbReference type="Proteomes" id="UP000067626"/>
    </source>
</evidence>
<proteinExistence type="predicted"/>
<reference evidence="1 2" key="1">
    <citation type="submission" date="2015-07" db="EMBL/GenBank/DDBJ databases">
        <title>Genome analysis of myxobacterium Chondromyces crocatus Cm c5 reveals a high potential for natural compound synthesis and the genetic basis for the loss of fruiting body formation.</title>
        <authorList>
            <person name="Zaburannyi N."/>
            <person name="Bunk B."/>
            <person name="Maier J."/>
            <person name="Overmann J."/>
            <person name="Mueller R."/>
        </authorList>
    </citation>
    <scope>NUCLEOTIDE SEQUENCE [LARGE SCALE GENOMIC DNA]</scope>
    <source>
        <strain evidence="1 2">Cm c5</strain>
    </source>
</reference>
<dbReference type="EMBL" id="CP012159">
    <property type="protein sequence ID" value="AKT41266.1"/>
    <property type="molecule type" value="Genomic_DNA"/>
</dbReference>